<dbReference type="Gene3D" id="2.170.130.10">
    <property type="entry name" value="TonB-dependent receptor, plug domain"/>
    <property type="match status" value="1"/>
</dbReference>
<dbReference type="InterPro" id="IPR023997">
    <property type="entry name" value="TonB-dep_OMP_SusC/RagA_CS"/>
</dbReference>
<dbReference type="SUPFAM" id="SSF56935">
    <property type="entry name" value="Porins"/>
    <property type="match status" value="1"/>
</dbReference>
<keyword evidence="8" id="KW-0732">Signal</keyword>
<dbReference type="NCBIfam" id="TIGR04057">
    <property type="entry name" value="SusC_RagA_signa"/>
    <property type="match status" value="1"/>
</dbReference>
<dbReference type="FunFam" id="2.170.130.10:FF:000003">
    <property type="entry name" value="SusC/RagA family TonB-linked outer membrane protein"/>
    <property type="match status" value="1"/>
</dbReference>
<evidence type="ECO:0000256" key="2">
    <source>
        <dbReference type="ARBA" id="ARBA00022448"/>
    </source>
</evidence>
<dbReference type="AlphaFoldDB" id="A0A327VW99"/>
<evidence type="ECO:0000256" key="6">
    <source>
        <dbReference type="ARBA" id="ARBA00023237"/>
    </source>
</evidence>
<dbReference type="InterPro" id="IPR039426">
    <property type="entry name" value="TonB-dep_rcpt-like"/>
</dbReference>
<evidence type="ECO:0000259" key="9">
    <source>
        <dbReference type="Pfam" id="PF07715"/>
    </source>
</evidence>
<dbReference type="Proteomes" id="UP000249819">
    <property type="component" value="Unassembled WGS sequence"/>
</dbReference>
<comment type="caution">
    <text evidence="10">The sequence shown here is derived from an EMBL/GenBank/DDBJ whole genome shotgun (WGS) entry which is preliminary data.</text>
</comment>
<dbReference type="GO" id="GO:0009279">
    <property type="term" value="C:cell outer membrane"/>
    <property type="evidence" value="ECO:0007669"/>
    <property type="project" value="UniProtKB-SubCell"/>
</dbReference>
<name>A0A327VW99_9BACT</name>
<dbReference type="SUPFAM" id="SSF49464">
    <property type="entry name" value="Carboxypeptidase regulatory domain-like"/>
    <property type="match status" value="1"/>
</dbReference>
<dbReference type="EMBL" id="QLMA01000006">
    <property type="protein sequence ID" value="RAJ79114.1"/>
    <property type="molecule type" value="Genomic_DNA"/>
</dbReference>
<dbReference type="Gene3D" id="2.60.40.1120">
    <property type="entry name" value="Carboxypeptidase-like, regulatory domain"/>
    <property type="match status" value="1"/>
</dbReference>
<sequence>MLSITKKKTHMKERFLIPCLMLLMLFATAVHGQSGKIAGKITDHDSGEPLPGVTVRVKGKSIAVQTDGKGLFSLNAGAEDILICSIVGYNQVEQTVGTATNLQIQLTSQAIALKDLVVVGYGTQKKANLTGALTVLKTEEITKRQVASASNLLQGLVPGVMVTQQSGKPGTDGANIRIRGEGSVYAGSSPLILVDGVQMNLDQIDPNAIESITVLKDAASTAIYGSRATNGVILVTTRRGKGTGLSMQYNAFVSKQAATNLPEKVNAVEHMQYANIARQNSTNNPNAFAFDTALINRYKNNPADNFNYFDTDWQKLILTNSGMMQNHNLNLSLGSENIRFFASGSYMKQQGLTPNTYYSRYDLRMNADIRISEKLSMKGDFIYNKSARNEPGGATPEFIIKQMLGMPANAAGKFADGKYGDAGQSAKRNPVGQAEASGFNLNETPSNILKATLVYKPVKELEFEAWFSNNTYNAHNKKFTQNYAVYRPDYTNKQLVFDSYYPAQSMLQESYSNNKLNYYTIQGTFNKTFGGHEVKLLAGYQAEDFSVSSLGASRTDFPSNDPYMGIGTKNFNNSGGASQYFLQSFFGRFNYNYQGKYLLELNGRADGSSRFSQEFHNQWGYYPSVSAGWILSKENFFSGLTNTIGFAKIRASYGSLGNQSLTEYYPFVATLNTTDYNYYFNSRNNSGVAQTAAANPKISWEKSTQQDIGLDMVFLKDRLSLTFDYYKKEVSAMLLKKPIPNYVGLSAPYVNIGSMENKGWELALGWKDAIGSFRYNIGLNLSDVRNKVKDLGGVNIIDGAFITTPGSPIRSYYGYQADGYYQNDAEVTKGPFYQSTTKPGDIRYKDISGPDGKPDGKIDGYDRVVLGDNMPHYEYSLNLNGAWKGFDINIFFQGVAQRNNYVSGTGAWAFYSADFIATMYTWQKDFWTPTNPNAAYPRLTENPSFPTSSFWMKNGAYFRLKNIALGYTFNGKQLRFARINSLRVYVSGNNLLTHSRYAPGFDPEINNVTGDFYPIMKTYTAGLNLKF</sequence>
<proteinExistence type="inferred from homology"/>
<accession>A0A327VW99</accession>
<keyword evidence="3 7" id="KW-1134">Transmembrane beta strand</keyword>
<evidence type="ECO:0000256" key="3">
    <source>
        <dbReference type="ARBA" id="ARBA00022452"/>
    </source>
</evidence>
<evidence type="ECO:0000256" key="1">
    <source>
        <dbReference type="ARBA" id="ARBA00004571"/>
    </source>
</evidence>
<evidence type="ECO:0000256" key="7">
    <source>
        <dbReference type="PROSITE-ProRule" id="PRU01360"/>
    </source>
</evidence>
<evidence type="ECO:0000313" key="10">
    <source>
        <dbReference type="EMBL" id="RAJ79114.1"/>
    </source>
</evidence>
<dbReference type="Pfam" id="PF07715">
    <property type="entry name" value="Plug"/>
    <property type="match status" value="1"/>
</dbReference>
<evidence type="ECO:0000256" key="8">
    <source>
        <dbReference type="SAM" id="SignalP"/>
    </source>
</evidence>
<keyword evidence="11" id="KW-1185">Reference proteome</keyword>
<dbReference type="InterPro" id="IPR037066">
    <property type="entry name" value="Plug_dom_sf"/>
</dbReference>
<keyword evidence="5 7" id="KW-0472">Membrane</keyword>
<protein>
    <submittedName>
        <fullName evidence="10">TonB-linked SusC/RagA family outer membrane protein</fullName>
    </submittedName>
</protein>
<dbReference type="NCBIfam" id="TIGR04056">
    <property type="entry name" value="OMP_RagA_SusC"/>
    <property type="match status" value="1"/>
</dbReference>
<comment type="similarity">
    <text evidence="7">Belongs to the TonB-dependent receptor family.</text>
</comment>
<feature type="chain" id="PRO_5016260486" evidence="8">
    <location>
        <begin position="33"/>
        <end position="1027"/>
    </location>
</feature>
<dbReference type="InterPro" id="IPR036942">
    <property type="entry name" value="Beta-barrel_TonB_sf"/>
</dbReference>
<gene>
    <name evidence="10" type="ORF">CLV59_106174</name>
</gene>
<keyword evidence="4 7" id="KW-0812">Transmembrane</keyword>
<evidence type="ECO:0000256" key="5">
    <source>
        <dbReference type="ARBA" id="ARBA00023136"/>
    </source>
</evidence>
<keyword evidence="2 7" id="KW-0813">Transport</keyword>
<dbReference type="Pfam" id="PF13715">
    <property type="entry name" value="CarbopepD_reg_2"/>
    <property type="match status" value="1"/>
</dbReference>
<feature type="domain" description="TonB-dependent receptor plug" evidence="9">
    <location>
        <begin position="126"/>
        <end position="232"/>
    </location>
</feature>
<organism evidence="10 11">
    <name type="scientific">Chitinophaga dinghuensis</name>
    <dbReference type="NCBI Taxonomy" id="1539050"/>
    <lineage>
        <taxon>Bacteria</taxon>
        <taxon>Pseudomonadati</taxon>
        <taxon>Bacteroidota</taxon>
        <taxon>Chitinophagia</taxon>
        <taxon>Chitinophagales</taxon>
        <taxon>Chitinophagaceae</taxon>
        <taxon>Chitinophaga</taxon>
    </lineage>
</organism>
<dbReference type="Gene3D" id="2.40.170.20">
    <property type="entry name" value="TonB-dependent receptor, beta-barrel domain"/>
    <property type="match status" value="1"/>
</dbReference>
<dbReference type="InterPro" id="IPR008969">
    <property type="entry name" value="CarboxyPept-like_regulatory"/>
</dbReference>
<dbReference type="InterPro" id="IPR023996">
    <property type="entry name" value="TonB-dep_OMP_SusC/RagA"/>
</dbReference>
<feature type="signal peptide" evidence="8">
    <location>
        <begin position="1"/>
        <end position="32"/>
    </location>
</feature>
<dbReference type="InterPro" id="IPR012910">
    <property type="entry name" value="Plug_dom"/>
</dbReference>
<evidence type="ECO:0000313" key="11">
    <source>
        <dbReference type="Proteomes" id="UP000249819"/>
    </source>
</evidence>
<dbReference type="PROSITE" id="PS52016">
    <property type="entry name" value="TONB_DEPENDENT_REC_3"/>
    <property type="match status" value="1"/>
</dbReference>
<comment type="subcellular location">
    <subcellularLocation>
        <location evidence="1 7">Cell outer membrane</location>
        <topology evidence="1 7">Multi-pass membrane protein</topology>
    </subcellularLocation>
</comment>
<reference evidence="10 11" key="1">
    <citation type="submission" date="2018-06" db="EMBL/GenBank/DDBJ databases">
        <title>Genomic Encyclopedia of Archaeal and Bacterial Type Strains, Phase II (KMG-II): from individual species to whole genera.</title>
        <authorList>
            <person name="Goeker M."/>
        </authorList>
    </citation>
    <scope>NUCLEOTIDE SEQUENCE [LARGE SCALE GENOMIC DNA]</scope>
    <source>
        <strain evidence="10 11">DSM 29821</strain>
    </source>
</reference>
<evidence type="ECO:0000256" key="4">
    <source>
        <dbReference type="ARBA" id="ARBA00022692"/>
    </source>
</evidence>
<keyword evidence="6 7" id="KW-0998">Cell outer membrane</keyword>